<accession>Q6ZYF5</accession>
<reference evidence="1 2" key="1">
    <citation type="journal article" date="2004" name="Virology">
        <title>Morphology and genome organisation of the virus PSV of the hyperthermophilic archaeal genera Pyrobaculum and Thermoproteus: A novel virus family, the Globuloviridae.</title>
        <authorList>
            <person name="Haering M."/>
            <person name="Peng X."/>
            <person name="Bruegger K."/>
            <person name="Rachel R."/>
            <person name="Stetter K.O."/>
            <person name="Garrett R.A."/>
            <person name="Prangishvili D."/>
        </authorList>
    </citation>
    <scope>NUCLEOTIDE SEQUENCE [LARGE SCALE GENOMIC DNA]</scope>
    <source>
        <strain evidence="2">Isolate United States/Yellowstone</strain>
    </source>
</reference>
<dbReference type="Gene3D" id="1.10.10.1490">
    <property type="match status" value="1"/>
</dbReference>
<keyword evidence="2" id="KW-1185">Reference proteome</keyword>
<dbReference type="Gene3D" id="1.10.10.10">
    <property type="entry name" value="Winged helix-like DNA-binding domain superfamily/Winged helix DNA-binding domain"/>
    <property type="match status" value="1"/>
</dbReference>
<dbReference type="KEGG" id="vg:4432018"/>
<dbReference type="RefSeq" id="YP_015569.1">
    <property type="nucleotide sequence ID" value="NC_005872.1"/>
</dbReference>
<dbReference type="EMBL" id="AJ635161">
    <property type="protein sequence ID" value="CAG25667.1"/>
    <property type="molecule type" value="Genomic_DNA"/>
</dbReference>
<protein>
    <submittedName>
        <fullName evidence="1">Uncharacterized protein</fullName>
    </submittedName>
</protein>
<sequence length="235" mass="26822">MPRKMSDTMHTRMIKTLRYMITEAPCTTIARVANKLDVSWSMARNALYQLAKNKMVLKVEISRATIWCVDENAATNAIFEIKRTLWRLICNSRRRYITPSDMLRLIAADTEAHNIFAKYVDVNSTHGHTLHFIASALEDLLGKPMDKRQRRLLFHVTPRFCKKAPTLADINLSHYTSAYRLVTFKVPTAMHNDMLEAARTLGLTTSELVTMAIDRLLSQYRHVLDGKGGADLKAN</sequence>
<name>Q6ZYF5_PSVY</name>
<organism evidence="1 2">
    <name type="scientific">Pyrobaculum spherical virus (isolate United States/Yellowstone)</name>
    <name type="common">PSV</name>
    <dbReference type="NCBI Taxonomy" id="654907"/>
    <lineage>
        <taxon>Viruses</taxon>
        <taxon>Viruses incertae sedis</taxon>
        <taxon>Globuloviridae</taxon>
        <taxon>Alphaglobulovirus</taxon>
        <taxon>Alphaglobulovirus obsidianense</taxon>
    </lineage>
</organism>
<dbReference type="GeneID" id="4432018"/>
<evidence type="ECO:0000313" key="1">
    <source>
        <dbReference type="EMBL" id="CAG25667.1"/>
    </source>
</evidence>
<proteinExistence type="predicted"/>
<dbReference type="Proteomes" id="UP000008777">
    <property type="component" value="Segment"/>
</dbReference>
<organismHost>
    <name type="scientific">Pyrobaculum</name>
    <dbReference type="NCBI Taxonomy" id="2276"/>
</organismHost>
<organismHost>
    <name type="scientific">Thermoproteus tenax</name>
    <dbReference type="NCBI Taxonomy" id="2271"/>
</organismHost>
<evidence type="ECO:0000313" key="2">
    <source>
        <dbReference type="Proteomes" id="UP000008777"/>
    </source>
</evidence>
<dbReference type="InterPro" id="IPR036388">
    <property type="entry name" value="WH-like_DNA-bd_sf"/>
</dbReference>